<dbReference type="GO" id="GO:0015293">
    <property type="term" value="F:symporter activity"/>
    <property type="evidence" value="ECO:0007669"/>
    <property type="project" value="UniProtKB-KW"/>
</dbReference>
<dbReference type="InterPro" id="IPR036259">
    <property type="entry name" value="MFS_trans_sf"/>
</dbReference>
<feature type="compositionally biased region" description="Basic and acidic residues" evidence="11">
    <location>
        <begin position="442"/>
        <end position="458"/>
    </location>
</feature>
<dbReference type="FunFam" id="1.20.1250.20:FF:000001">
    <property type="entry name" value="Dicarboxylate MFS transporter"/>
    <property type="match status" value="1"/>
</dbReference>
<keyword evidence="5 12" id="KW-0812">Transmembrane</keyword>
<gene>
    <name evidence="14" type="ORF">CYJ73_20235</name>
</gene>
<comment type="similarity">
    <text evidence="2">Belongs to the major facilitator superfamily. Metabolite:H+ Symporter (MHS) family (TC 2.A.1.6) family.</text>
</comment>
<evidence type="ECO:0000313" key="15">
    <source>
        <dbReference type="Proteomes" id="UP000234662"/>
    </source>
</evidence>
<dbReference type="PANTHER" id="PTHR43045">
    <property type="entry name" value="SHIKIMATE TRANSPORTER"/>
    <property type="match status" value="1"/>
</dbReference>
<name>A0A2I1R3L1_9ACTN</name>
<dbReference type="AlphaFoldDB" id="A0A2I1R3L1"/>
<feature type="region of interest" description="Disordered" evidence="11">
    <location>
        <begin position="442"/>
        <end position="476"/>
    </location>
</feature>
<evidence type="ECO:0000256" key="1">
    <source>
        <dbReference type="ARBA" id="ARBA00004651"/>
    </source>
</evidence>
<comment type="caution">
    <text evidence="14">The sequence shown here is derived from an EMBL/GenBank/DDBJ whole genome shotgun (WGS) entry which is preliminary data.</text>
</comment>
<evidence type="ECO:0000256" key="3">
    <source>
        <dbReference type="ARBA" id="ARBA00022448"/>
    </source>
</evidence>
<feature type="transmembrane region" description="Helical" evidence="12">
    <location>
        <begin position="314"/>
        <end position="334"/>
    </location>
</feature>
<dbReference type="PROSITE" id="PS50850">
    <property type="entry name" value="MFS"/>
    <property type="match status" value="1"/>
</dbReference>
<dbReference type="InterPro" id="IPR011701">
    <property type="entry name" value="MFS"/>
</dbReference>
<evidence type="ECO:0000313" key="14">
    <source>
        <dbReference type="EMBL" id="PKZ63710.1"/>
    </source>
</evidence>
<feature type="transmembrane region" description="Helical" evidence="12">
    <location>
        <begin position="379"/>
        <end position="403"/>
    </location>
</feature>
<feature type="transmembrane region" description="Helical" evidence="12">
    <location>
        <begin position="409"/>
        <end position="427"/>
    </location>
</feature>
<feature type="transmembrane region" description="Helical" evidence="12">
    <location>
        <begin position="261"/>
        <end position="278"/>
    </location>
</feature>
<organism evidence="14 15">
    <name type="scientific">Gordonia terrae</name>
    <dbReference type="NCBI Taxonomy" id="2055"/>
    <lineage>
        <taxon>Bacteria</taxon>
        <taxon>Bacillati</taxon>
        <taxon>Actinomycetota</taxon>
        <taxon>Actinomycetes</taxon>
        <taxon>Mycobacteriales</taxon>
        <taxon>Gordoniaceae</taxon>
        <taxon>Gordonia</taxon>
    </lineage>
</organism>
<keyword evidence="7 12" id="KW-1133">Transmembrane helix</keyword>
<evidence type="ECO:0000256" key="7">
    <source>
        <dbReference type="ARBA" id="ARBA00022989"/>
    </source>
</evidence>
<dbReference type="PROSITE" id="PS00217">
    <property type="entry name" value="SUGAR_TRANSPORT_2"/>
    <property type="match status" value="1"/>
</dbReference>
<protein>
    <recommendedName>
        <fullName evidence="10">Putative proline/betaine transporter</fullName>
    </recommendedName>
</protein>
<evidence type="ECO:0000256" key="4">
    <source>
        <dbReference type="ARBA" id="ARBA00022475"/>
    </source>
</evidence>
<dbReference type="InterPro" id="IPR005829">
    <property type="entry name" value="Sugar_transporter_CS"/>
</dbReference>
<dbReference type="Proteomes" id="UP000234662">
    <property type="component" value="Unassembled WGS sequence"/>
</dbReference>
<dbReference type="Gene3D" id="1.20.1250.20">
    <property type="entry name" value="MFS general substrate transporter like domains"/>
    <property type="match status" value="1"/>
</dbReference>
<dbReference type="GO" id="GO:0005886">
    <property type="term" value="C:plasma membrane"/>
    <property type="evidence" value="ECO:0007669"/>
    <property type="project" value="UniProtKB-SubCell"/>
</dbReference>
<feature type="transmembrane region" description="Helical" evidence="12">
    <location>
        <begin position="197"/>
        <end position="216"/>
    </location>
</feature>
<keyword evidence="6" id="KW-0769">Symport</keyword>
<keyword evidence="8 12" id="KW-0472">Membrane</keyword>
<feature type="transmembrane region" description="Helical" evidence="12">
    <location>
        <begin position="168"/>
        <end position="185"/>
    </location>
</feature>
<feature type="transmembrane region" description="Helical" evidence="12">
    <location>
        <begin position="57"/>
        <end position="82"/>
    </location>
</feature>
<feature type="transmembrane region" description="Helical" evidence="12">
    <location>
        <begin position="340"/>
        <end position="367"/>
    </location>
</feature>
<evidence type="ECO:0000256" key="8">
    <source>
        <dbReference type="ARBA" id="ARBA00023136"/>
    </source>
</evidence>
<evidence type="ECO:0000256" key="12">
    <source>
        <dbReference type="SAM" id="Phobius"/>
    </source>
</evidence>
<keyword evidence="3" id="KW-0813">Transport</keyword>
<sequence length="476" mass="50841">MATATTKSSSRRSHTSLPVIAGSSLAGTAVEWYDFFLYGTAAALVFNEVFFPADDPLVGTMLAFATYAVGFIARPLGAAVLGHYGDVKGRRATLIASLMLMGVSTFLIAFLPSYAAIGVGAPLLLVFLRLVQGFALGGEWGGAVLLVSEHGDSTRRAFWSSWPNLGPPLGNLMAAGALAILSGVMSEEAFLSWGWRIAFALSAVMVIVGLVLRLYVAETPLFEKSQQKAKSETRRMPLGAAVRGYWRQILLAAFTRFGENAGFYIFSLFVITYLTQILDLDRSTGLNAVMIGMVVALVTIPLFAILADRIGRRPIYISASLATIVWAFVFFGLLDTKNTLAIIVAVSVGLLIFAAYSAVIGAFFSELFPTEVRYSGVSLAYNLASVLAGSLAPIIAIALYNWFDTGYAIGAYLAVMGVISLIAAIIARETQSVDLATVGTTRDDAGLDHEPDEERTVADETTTTDTKQQPSTAVAR</sequence>
<comment type="subcellular location">
    <subcellularLocation>
        <location evidence="1">Cell membrane</location>
        <topology evidence="1">Multi-pass membrane protein</topology>
    </subcellularLocation>
</comment>
<reference evidence="14 15" key="1">
    <citation type="submission" date="2017-12" db="EMBL/GenBank/DDBJ databases">
        <title>Phylogenetic diversity of female urinary microbiome.</title>
        <authorList>
            <person name="Thomas-White K."/>
            <person name="Wolfe A.J."/>
        </authorList>
    </citation>
    <scope>NUCLEOTIDE SEQUENCE [LARGE SCALE GENOMIC DNA]</scope>
    <source>
        <strain evidence="14 15">UMB0777</strain>
    </source>
</reference>
<proteinExistence type="inferred from homology"/>
<feature type="transmembrane region" description="Helical" evidence="12">
    <location>
        <begin position="123"/>
        <end position="147"/>
    </location>
</feature>
<dbReference type="Pfam" id="PF07690">
    <property type="entry name" value="MFS_1"/>
    <property type="match status" value="1"/>
</dbReference>
<dbReference type="CDD" id="cd17369">
    <property type="entry name" value="MFS_ShiA_like"/>
    <property type="match status" value="1"/>
</dbReference>
<dbReference type="SUPFAM" id="SSF103473">
    <property type="entry name" value="MFS general substrate transporter"/>
    <property type="match status" value="1"/>
</dbReference>
<keyword evidence="4" id="KW-1003">Cell membrane</keyword>
<evidence type="ECO:0000256" key="9">
    <source>
        <dbReference type="ARBA" id="ARBA00037295"/>
    </source>
</evidence>
<evidence type="ECO:0000259" key="13">
    <source>
        <dbReference type="PROSITE" id="PS50850"/>
    </source>
</evidence>
<evidence type="ECO:0000256" key="11">
    <source>
        <dbReference type="SAM" id="MobiDB-lite"/>
    </source>
</evidence>
<evidence type="ECO:0000256" key="10">
    <source>
        <dbReference type="ARBA" id="ARBA00039918"/>
    </source>
</evidence>
<evidence type="ECO:0000256" key="2">
    <source>
        <dbReference type="ARBA" id="ARBA00008240"/>
    </source>
</evidence>
<dbReference type="EMBL" id="PKJC01000021">
    <property type="protein sequence ID" value="PKZ63710.1"/>
    <property type="molecule type" value="Genomic_DNA"/>
</dbReference>
<accession>A0A2I1R3L1</accession>
<dbReference type="InterPro" id="IPR020846">
    <property type="entry name" value="MFS_dom"/>
</dbReference>
<evidence type="ECO:0000256" key="5">
    <source>
        <dbReference type="ARBA" id="ARBA00022692"/>
    </source>
</evidence>
<comment type="function">
    <text evidence="9">May be a proton symporter involved in the uptake of osmolytes such as proline and glycine betaine.</text>
</comment>
<feature type="transmembrane region" description="Helical" evidence="12">
    <location>
        <begin position="94"/>
        <end position="117"/>
    </location>
</feature>
<dbReference type="RefSeq" id="WP_101821784.1">
    <property type="nucleotide sequence ID" value="NZ_PKJC01000021.1"/>
</dbReference>
<feature type="domain" description="Major facilitator superfamily (MFS) profile" evidence="13">
    <location>
        <begin position="20"/>
        <end position="432"/>
    </location>
</feature>
<evidence type="ECO:0000256" key="6">
    <source>
        <dbReference type="ARBA" id="ARBA00022847"/>
    </source>
</evidence>
<feature type="transmembrane region" description="Helical" evidence="12">
    <location>
        <begin position="284"/>
        <end position="307"/>
    </location>
</feature>
<feature type="compositionally biased region" description="Polar residues" evidence="11">
    <location>
        <begin position="467"/>
        <end position="476"/>
    </location>
</feature>
<dbReference type="PANTHER" id="PTHR43045:SF1">
    <property type="entry name" value="SHIKIMATE TRANSPORTER"/>
    <property type="match status" value="1"/>
</dbReference>